<feature type="region of interest" description="Disordered" evidence="1">
    <location>
        <begin position="724"/>
        <end position="752"/>
    </location>
</feature>
<sequence>MNLKHCTFALLLLCTATTQALASATLSAVARWPYTPVASFLNPSPNAVTSGAHVNYAQPLIVWSVGDTVSILQSDTMAAVSAMRVETSTVIHDIHVNPSPGSETLYVAAGQSGLLIYDLSGLSGTPSTPAPVLKGSLSQAPGNPGSRLISETQTQAVPQIDARGLGYHDGFVFLADMNFGLRVINVADPENPVEEPLTTQTADRISGYKQPDINGTYKTTGGYTNATACRFDGKTFALVLDYYHGLRVFDVTDPKVVADPVSKDMRSNLLYGSIALVTGLFATEAPDGNLYAYVTAMDAYAEYSVASKLRVLLPGAALGASPIVNTGRSLSPGDATGIVVADVTGFLADGDKGLQVIDFSTPPVDGVVLDYPIIGAYDADTRGSYSVDLIGDDAFMAAAENGLQKIDVATPSAPAHIQTVTSPVSGDAVWYHGGHVYLLDGDSGLFIFNAAEPSDLSLEGMYENDGPAHDVAVTGNTACIADGAKGLTLVDVSTKSAPVLFSTTDTSGTATGVATFVSASRTYTCVANGATQPYVVVEITDPASPGTPRAANLAGFTPGTARDVATLGAHAYFADELGLKIVNITNPAAPAVIAEKATPGTAVSVAVFAHEGRTYALIADQGRGIAVEDVTNPLAIPGTVALIPPPATGSYQHLAVQNQVAFAAAGEGGLFTFDLNNPEAPEALASYTTKSSAEQVSAFVKDGTVHGALAEKYNGLVMTALSQTTPQEPAPPMESPSSSSSSCFINSAEGGL</sequence>
<reference evidence="3 4" key="1">
    <citation type="submission" date="2019-03" db="EMBL/GenBank/DDBJ databases">
        <authorList>
            <person name="Nijsse B."/>
        </authorList>
    </citation>
    <scope>NUCLEOTIDE SEQUENCE [LARGE SCALE GENOMIC DNA]</scope>
    <source>
        <strain evidence="3">Desulfoluna butyratoxydans MSL71</strain>
    </source>
</reference>
<dbReference type="SUPFAM" id="SSF69322">
    <property type="entry name" value="Tricorn protease domain 2"/>
    <property type="match status" value="1"/>
</dbReference>
<feature type="signal peptide" evidence="2">
    <location>
        <begin position="1"/>
        <end position="22"/>
    </location>
</feature>
<evidence type="ECO:0000256" key="1">
    <source>
        <dbReference type="SAM" id="MobiDB-lite"/>
    </source>
</evidence>
<dbReference type="EMBL" id="CAADHO010000004">
    <property type="protein sequence ID" value="VFQ45068.1"/>
    <property type="molecule type" value="Genomic_DNA"/>
</dbReference>
<dbReference type="Proteomes" id="UP000507962">
    <property type="component" value="Unassembled WGS sequence"/>
</dbReference>
<protein>
    <submittedName>
        <fullName evidence="3">Lvivd</fullName>
    </submittedName>
</protein>
<dbReference type="InterPro" id="IPR011044">
    <property type="entry name" value="Quino_amine_DH_bsu"/>
</dbReference>
<name>A0A4V6ILH2_9BACT</name>
<proteinExistence type="predicted"/>
<accession>A0A4V6ILH2</accession>
<evidence type="ECO:0000256" key="2">
    <source>
        <dbReference type="SAM" id="SignalP"/>
    </source>
</evidence>
<dbReference type="RefSeq" id="WP_180141199.1">
    <property type="nucleotide sequence ID" value="NZ_CAADHO010000004.1"/>
</dbReference>
<evidence type="ECO:0000313" key="3">
    <source>
        <dbReference type="EMBL" id="VFQ45068.1"/>
    </source>
</evidence>
<organism evidence="3 4">
    <name type="scientific">Desulfoluna butyratoxydans</name>
    <dbReference type="NCBI Taxonomy" id="231438"/>
    <lineage>
        <taxon>Bacteria</taxon>
        <taxon>Pseudomonadati</taxon>
        <taxon>Thermodesulfobacteriota</taxon>
        <taxon>Desulfobacteria</taxon>
        <taxon>Desulfobacterales</taxon>
        <taxon>Desulfolunaceae</taxon>
        <taxon>Desulfoluna</taxon>
    </lineage>
</organism>
<dbReference type="SUPFAM" id="SSF50969">
    <property type="entry name" value="YVTN repeat-like/Quinoprotein amine dehydrogenase"/>
    <property type="match status" value="1"/>
</dbReference>
<evidence type="ECO:0000313" key="4">
    <source>
        <dbReference type="Proteomes" id="UP000507962"/>
    </source>
</evidence>
<keyword evidence="4" id="KW-1185">Reference proteome</keyword>
<gene>
    <name evidence="3" type="ORF">MSL71_27250</name>
</gene>
<dbReference type="AlphaFoldDB" id="A0A4V6ILH2"/>
<dbReference type="Pfam" id="PF08309">
    <property type="entry name" value="LVIVD"/>
    <property type="match status" value="4"/>
</dbReference>
<keyword evidence="2" id="KW-0732">Signal</keyword>
<dbReference type="InterPro" id="IPR013211">
    <property type="entry name" value="LVIVD"/>
</dbReference>
<feature type="chain" id="PRO_5020282331" evidence="2">
    <location>
        <begin position="23"/>
        <end position="752"/>
    </location>
</feature>